<dbReference type="Proteomes" id="UP000631576">
    <property type="component" value="Unassembled WGS sequence"/>
</dbReference>
<dbReference type="Gene3D" id="1.50.10.10">
    <property type="match status" value="1"/>
</dbReference>
<proteinExistence type="predicted"/>
<evidence type="ECO:0000259" key="1">
    <source>
        <dbReference type="Pfam" id="PF17389"/>
    </source>
</evidence>
<dbReference type="InterPro" id="IPR035396">
    <property type="entry name" value="Bac_rhamnosid6H"/>
</dbReference>
<dbReference type="InterPro" id="IPR049164">
    <property type="entry name" value="Glyco_hydro_78_N"/>
</dbReference>
<sequence>MGQVKNNDSFLGKAEKLKPVLKHRMLRPVGVVSFERKKADSGADEMICSGTRPIQELPHQVLGKGQKLVLDFGDHQVGYVSFTIDARGSHFDAPAYIRLKFAERPSELFDRMEDCESWISKSWIQEEFLHIDVMPQKISLPRRYAFRYLQAEVIDTSSKYGIVIDGVSVDAVSAVDMADIQLLDSGDMLLDRIDRVGAKTLMDCMQSVFEDGPKRDRRLWLGDLRLQALANYETFKNYDMVKRCLYLFAGSTFSDGRIAACLFLEPEIAADDSYLMDYALLFGAILWEYYQETGDAETLRELYPRVIQQIDLCMELFVENDLVKEQKEPLCLLDWTVELDRQAGTQGVLIYSMGYGVKLAGEMGDGETARRLVVSMERLRQTARESFWEEEKGAFVSGSSRQVSWATQVWMVLADVPGREESWKLLLHMAETGSELPMITPYMYHYYVEALLHCGMKDEAVNVIRNYWGGMVNEGADTFWELYNPANPDESPYGSVMLNSFCHAWSCTPSYLLRKL</sequence>
<accession>A0ABR7G560</accession>
<evidence type="ECO:0000313" key="3">
    <source>
        <dbReference type="EMBL" id="MBC5682577.1"/>
    </source>
</evidence>
<reference evidence="3 4" key="1">
    <citation type="submission" date="2020-08" db="EMBL/GenBank/DDBJ databases">
        <title>Genome public.</title>
        <authorList>
            <person name="Liu C."/>
            <person name="Sun Q."/>
        </authorList>
    </citation>
    <scope>NUCLEOTIDE SEQUENCE [LARGE SCALE GENOMIC DNA]</scope>
    <source>
        <strain evidence="3 4">NSJ-13</strain>
    </source>
</reference>
<dbReference type="SUPFAM" id="SSF48208">
    <property type="entry name" value="Six-hairpin glycosidases"/>
    <property type="match status" value="1"/>
</dbReference>
<evidence type="ECO:0000259" key="2">
    <source>
        <dbReference type="Pfam" id="PF21104"/>
    </source>
</evidence>
<feature type="domain" description="Alpha-L-rhamnosidase six-hairpin glycosidase" evidence="1">
    <location>
        <begin position="185"/>
        <end position="513"/>
    </location>
</feature>
<dbReference type="InterPro" id="IPR008928">
    <property type="entry name" value="6-hairpin_glycosidase_sf"/>
</dbReference>
<dbReference type="Pfam" id="PF21104">
    <property type="entry name" value="Glyco_hydro_78_N"/>
    <property type="match status" value="1"/>
</dbReference>
<dbReference type="PANTHER" id="PTHR34987:SF4">
    <property type="entry name" value="ALPHA-L-RHAMNOSIDASE C-TERMINAL DOMAIN-CONTAINING PROTEIN"/>
    <property type="match status" value="1"/>
</dbReference>
<evidence type="ECO:0000313" key="4">
    <source>
        <dbReference type="Proteomes" id="UP000631576"/>
    </source>
</evidence>
<keyword evidence="3" id="KW-0378">Hydrolase</keyword>
<dbReference type="EMBL" id="JACOPE010000001">
    <property type="protein sequence ID" value="MBC5682577.1"/>
    <property type="molecule type" value="Genomic_DNA"/>
</dbReference>
<feature type="domain" description="Glycosyl hydrolase family 78 alpha-rhamnosidase N-terminal" evidence="2">
    <location>
        <begin position="43"/>
        <end position="171"/>
    </location>
</feature>
<gene>
    <name evidence="3" type="ORF">H8S40_03110</name>
</gene>
<organism evidence="3 4">
    <name type="scientific">Ruminococcus hominis</name>
    <dbReference type="NCBI Taxonomy" id="2763065"/>
    <lineage>
        <taxon>Bacteria</taxon>
        <taxon>Bacillati</taxon>
        <taxon>Bacillota</taxon>
        <taxon>Clostridia</taxon>
        <taxon>Eubacteriales</taxon>
        <taxon>Oscillospiraceae</taxon>
        <taxon>Ruminococcus</taxon>
    </lineage>
</organism>
<dbReference type="RefSeq" id="WP_186864528.1">
    <property type="nucleotide sequence ID" value="NZ_JACOPE010000001.1"/>
</dbReference>
<name>A0ABR7G560_9FIRM</name>
<protein>
    <submittedName>
        <fullName evidence="3">Sugar hydrolase</fullName>
    </submittedName>
</protein>
<dbReference type="PANTHER" id="PTHR34987">
    <property type="entry name" value="C, PUTATIVE (AFU_ORTHOLOGUE AFUA_3G02880)-RELATED"/>
    <property type="match status" value="1"/>
</dbReference>
<dbReference type="InterPro" id="IPR012341">
    <property type="entry name" value="6hp_glycosidase-like_sf"/>
</dbReference>
<comment type="caution">
    <text evidence="3">The sequence shown here is derived from an EMBL/GenBank/DDBJ whole genome shotgun (WGS) entry which is preliminary data.</text>
</comment>
<dbReference type="GO" id="GO:0016787">
    <property type="term" value="F:hydrolase activity"/>
    <property type="evidence" value="ECO:0007669"/>
    <property type="project" value="UniProtKB-KW"/>
</dbReference>
<keyword evidence="4" id="KW-1185">Reference proteome</keyword>
<dbReference type="Pfam" id="PF17389">
    <property type="entry name" value="Bac_rhamnosid6H"/>
    <property type="match status" value="1"/>
</dbReference>